<feature type="region of interest" description="Disordered" evidence="1">
    <location>
        <begin position="1"/>
        <end position="38"/>
    </location>
</feature>
<name>A0A1B6HZA1_9HEMI</name>
<evidence type="ECO:0000256" key="1">
    <source>
        <dbReference type="SAM" id="MobiDB-lite"/>
    </source>
</evidence>
<organism evidence="2">
    <name type="scientific">Homalodisca liturata</name>
    <dbReference type="NCBI Taxonomy" id="320908"/>
    <lineage>
        <taxon>Eukaryota</taxon>
        <taxon>Metazoa</taxon>
        <taxon>Ecdysozoa</taxon>
        <taxon>Arthropoda</taxon>
        <taxon>Hexapoda</taxon>
        <taxon>Insecta</taxon>
        <taxon>Pterygota</taxon>
        <taxon>Neoptera</taxon>
        <taxon>Paraneoptera</taxon>
        <taxon>Hemiptera</taxon>
        <taxon>Auchenorrhyncha</taxon>
        <taxon>Membracoidea</taxon>
        <taxon>Cicadellidae</taxon>
        <taxon>Cicadellinae</taxon>
        <taxon>Proconiini</taxon>
        <taxon>Homalodisca</taxon>
    </lineage>
</organism>
<gene>
    <name evidence="2" type="ORF">g.24401</name>
</gene>
<feature type="compositionally biased region" description="Polar residues" evidence="1">
    <location>
        <begin position="25"/>
        <end position="36"/>
    </location>
</feature>
<proteinExistence type="predicted"/>
<dbReference type="EMBL" id="GECU01027709">
    <property type="protein sequence ID" value="JAS79997.1"/>
    <property type="molecule type" value="Transcribed_RNA"/>
</dbReference>
<sequence>MAAPLTRSLSTRTVKKLEKPRPLKMSSSQTKVTSEPSPHVPLQDLMILVENSSQSLLDKNYDETLTANVAVMYSKLKIHGQQLETIFKGRSTFVMKKEETDIMYN</sequence>
<protein>
    <submittedName>
        <fullName evidence="2">Uncharacterized protein</fullName>
    </submittedName>
</protein>
<accession>A0A1B6HZA1</accession>
<evidence type="ECO:0000313" key="2">
    <source>
        <dbReference type="EMBL" id="JAS79997.1"/>
    </source>
</evidence>
<reference evidence="2" key="1">
    <citation type="submission" date="2015-11" db="EMBL/GenBank/DDBJ databases">
        <title>De novo transcriptome assembly of four potential Pierce s Disease insect vectors from Arizona vineyards.</title>
        <authorList>
            <person name="Tassone E.E."/>
        </authorList>
    </citation>
    <scope>NUCLEOTIDE SEQUENCE</scope>
</reference>
<dbReference type="AlphaFoldDB" id="A0A1B6HZA1"/>